<comment type="caution">
    <text evidence="1">The sequence shown here is derived from an EMBL/GenBank/DDBJ whole genome shotgun (WGS) entry which is preliminary data.</text>
</comment>
<dbReference type="Gene3D" id="2.60.120.260">
    <property type="entry name" value="Galactose-binding domain-like"/>
    <property type="match status" value="1"/>
</dbReference>
<dbReference type="EMBL" id="SAYW01000001">
    <property type="protein sequence ID" value="RWU09944.1"/>
    <property type="molecule type" value="Genomic_DNA"/>
</dbReference>
<gene>
    <name evidence="1" type="ORF">DPV69_00940</name>
</gene>
<organism evidence="1 2">
    <name type="scientific">Pedobacter chitinilyticus</name>
    <dbReference type="NCBI Taxonomy" id="2233776"/>
    <lineage>
        <taxon>Bacteria</taxon>
        <taxon>Pseudomonadati</taxon>
        <taxon>Bacteroidota</taxon>
        <taxon>Sphingobacteriia</taxon>
        <taxon>Sphingobacteriales</taxon>
        <taxon>Sphingobacteriaceae</taxon>
        <taxon>Pedobacter</taxon>
    </lineage>
</organism>
<sequence>MKTLFKRTLAILMAILVLNQVFFPCVAFALTSGPNSPEASSFEPVDTTDMINPLTGDFTYGLPLLEVPGPEGGYPLSLSYHAGIQPNEDASWVGLGWSLNPGAITRNVNGYPDDFKDVTNTIRSYWSGGTTKTVGVDVGIGLGPASVNFGLSFSQDTYRGFGVGWSVGVGVGVWKSASGMVNGSVGFTVGVTPYGESYAGINGGLSFGKANEEGMKLGIGGGITMGNSISAGAGASVSYSNGKSGSKNIQASFLGLSINSGDGKVSLSVGGGASSVNSANAGRIQTESSGWSFGIPLPGISIGISSTYTRYWSDETAYVATNGVLYQPSGVSNANYFDNRAYDTYRLLNPDRTNPLISNDPDKIVGGTYPDFDSYNVSAQGLSGSMRPYIYQKTIYAQNKINNQDHNNDVVARLVASNVSESNKFAFRFINDFSNSYRQESINPTVSQFNFANAVYGNNDQNYGYDTNENRLAGSKHVQYFTNEEINSGSARNKGFVPYAGGGFNGYPNSQEYAKQIGGFMITNASGVTYHYALPVYSMHETVYTEKISRKNGHTYNDLSKSSQYAYNWLLTAITGPDYIDKNENSLLDSEDWGYWVKFNYGKWSDYYGWRNPSEGFHRDIDNDFQSYSRGFKEIYYLNNIKTRSHVAVFEKAYRADGKSVSDIPYYLNNGGIPSDNAGTVSSLKLNKIYLMKIEDYDAMRYHPDYGNLPEEWGSWLTSLGGQHDIQQGYTSALHRYSTVLDDKDTAVPAIANTLKTKSIRTIKFNYDYSLAQGTYNSYDPNFDRYAAQPVDTKSYPRLGKLTLLSVETLGLNETAISPPIEFEYDLDPNQPENKDYIQFVNGTAGPGIQTSVANKFSKGDILKFKIGSVDHYCVLMAELGNYYPVRYIQGGHPNYPGLVEAVRTKNPPYHKDRYDIWGMYKSDYIGVSSNENINRVTTSTSNRSTDVWSLRKIKTSLGAEININYEGDSYRGSVLNKNKSFILSNPQKNGLNYTFDVEYPEGNLADIFSMGSKVDFLLLRRTQYVNIWPPQNYMRNSYETIDSKAYAPAEVVSVLNNKITIKINAALDAKVQEQKPFEVSVIATGNLLARDVDKLYGGGVRVKNLEINSMDGYVKRTKYNYDLPTIGQTSSISSGVTPYEPIMFDADNAAQVINSGEVISGQTKEGYINAYRTALYKEMHYLVHFARELPSAGVMYEYITVQDEVQAPDGTLSQVAGKTMYQYEVFKANMLGKKEYGFENVNNTRVLNMGIKDYTNRVGNLKRMVAYDDKGNKLTEVINHYLHDPIADMSFAKQSYEYDFYLGNYDQQGVIQERYGDARTVFEGGTPIYRTVMSSREHYPSIMTGTTQIDYKNGTSIKQENLAFDFYNGQITKTLTSDSYGNKFMNEVVPAYRKYAAMGLKVNESTNGSRKHMLSQEASNTTYKVNEQKQKIGIIAASVQTWGTDVPVLDPSGDPTSFGQSEIWRKKANYAWMPNGATASNVTGINDFQEFSFNGSNTASWKKTSEVKLYNVYSNALEATDINNIASSSKMGYKNTKITLSGGPAKYDEIVHANAEDAFQKNGVSYFPGNIKLENGTVTTSTAHTGNKSVSIGQGQKTFVYTVPVAKLDQTRNYVASVWVKPSSGAPEGKLYYQVNEGTEYANTPTYQKQAGGWYLLEMTIPKTALTNGNLKVGVKNMATTASYVDDFRFQPLDAGTTAYVYDHHTGELTHVLDNNNLFIKYEYDATGRLVKVYKEVLGKSNIPLIKEYSYNYGKFNRTTTPHPSNEVYARLEPYYFFNYNNEYADFYVKFYSDANCTQPLNIANNLMVNFKTTTTTIAGVSVQSYDTYGSANAISGNNHVLLNTYATSECYEGPGGGGISWRVPENEIPIPGEWICTSRMVTLMPGAGYVIVY</sequence>
<accession>A0A3S3PPN9</accession>
<evidence type="ECO:0000313" key="2">
    <source>
        <dbReference type="Proteomes" id="UP000284120"/>
    </source>
</evidence>
<reference evidence="1 2" key="1">
    <citation type="submission" date="2018-06" db="EMBL/GenBank/DDBJ databases">
        <title>Pedobacter endophyticus sp. nov., an endophytic bacterium isolated from a leaf of Triticum aestivum.</title>
        <authorList>
            <person name="Zhang L."/>
        </authorList>
    </citation>
    <scope>NUCLEOTIDE SEQUENCE [LARGE SCALE GENOMIC DNA]</scope>
    <source>
        <strain evidence="1 2">CM134L-2</strain>
    </source>
</reference>
<name>A0A3S3PPN9_9SPHI</name>
<dbReference type="Proteomes" id="UP000284120">
    <property type="component" value="Unassembled WGS sequence"/>
</dbReference>
<proteinExistence type="predicted"/>
<dbReference type="OrthoDB" id="9814627at2"/>
<keyword evidence="2" id="KW-1185">Reference proteome</keyword>
<dbReference type="RefSeq" id="WP_113645440.1">
    <property type="nucleotide sequence ID" value="NZ_QMHN01000001.1"/>
</dbReference>
<protein>
    <submittedName>
        <fullName evidence="1">Uncharacterized protein</fullName>
    </submittedName>
</protein>
<evidence type="ECO:0000313" key="1">
    <source>
        <dbReference type="EMBL" id="RWU09944.1"/>
    </source>
</evidence>